<sequence length="68" mass="7338">MPLNGPSTVTHQRVIHQRAAVIGGGISGLATAHQLRRLDPTVDVQLFESSDRLGGMIKTTEQDGFLIE</sequence>
<dbReference type="OrthoDB" id="9805195at2"/>
<protein>
    <submittedName>
        <fullName evidence="1">Protoporphyrinogen oxidase</fullName>
        <ecNumber evidence="1">1.3.3.4</ecNumber>
    </submittedName>
</protein>
<dbReference type="Proteomes" id="UP000319817">
    <property type="component" value="Chromosome"/>
</dbReference>
<dbReference type="InterPro" id="IPR050464">
    <property type="entry name" value="Zeta_carotene_desat/Oxidored"/>
</dbReference>
<organism evidence="1 2">
    <name type="scientific">Stieleria marina</name>
    <dbReference type="NCBI Taxonomy" id="1930275"/>
    <lineage>
        <taxon>Bacteria</taxon>
        <taxon>Pseudomonadati</taxon>
        <taxon>Planctomycetota</taxon>
        <taxon>Planctomycetia</taxon>
        <taxon>Pirellulales</taxon>
        <taxon>Pirellulaceae</taxon>
        <taxon>Stieleria</taxon>
    </lineage>
</organism>
<dbReference type="Gene3D" id="3.50.50.60">
    <property type="entry name" value="FAD/NAD(P)-binding domain"/>
    <property type="match status" value="1"/>
</dbReference>
<dbReference type="AlphaFoldDB" id="A0A517NR95"/>
<proteinExistence type="predicted"/>
<dbReference type="EMBL" id="CP036526">
    <property type="protein sequence ID" value="QDT09636.1"/>
    <property type="molecule type" value="Genomic_DNA"/>
</dbReference>
<dbReference type="GO" id="GO:0004729">
    <property type="term" value="F:oxygen-dependent protoporphyrinogen oxidase activity"/>
    <property type="evidence" value="ECO:0007669"/>
    <property type="project" value="UniProtKB-EC"/>
</dbReference>
<dbReference type="InterPro" id="IPR036188">
    <property type="entry name" value="FAD/NAD-bd_sf"/>
</dbReference>
<dbReference type="PANTHER" id="PTHR42923">
    <property type="entry name" value="PROTOPORPHYRINOGEN OXIDASE"/>
    <property type="match status" value="1"/>
</dbReference>
<reference evidence="1 2" key="1">
    <citation type="submission" date="2019-02" db="EMBL/GenBank/DDBJ databases">
        <title>Deep-cultivation of Planctomycetes and their phenomic and genomic characterization uncovers novel biology.</title>
        <authorList>
            <person name="Wiegand S."/>
            <person name="Jogler M."/>
            <person name="Boedeker C."/>
            <person name="Pinto D."/>
            <person name="Vollmers J."/>
            <person name="Rivas-Marin E."/>
            <person name="Kohn T."/>
            <person name="Peeters S.H."/>
            <person name="Heuer A."/>
            <person name="Rast P."/>
            <person name="Oberbeckmann S."/>
            <person name="Bunk B."/>
            <person name="Jeske O."/>
            <person name="Meyerdierks A."/>
            <person name="Storesund J.E."/>
            <person name="Kallscheuer N."/>
            <person name="Luecker S."/>
            <person name="Lage O.M."/>
            <person name="Pohl T."/>
            <person name="Merkel B.J."/>
            <person name="Hornburger P."/>
            <person name="Mueller R.-W."/>
            <person name="Bruemmer F."/>
            <person name="Labrenz M."/>
            <person name="Spormann A.M."/>
            <person name="Op den Camp H."/>
            <person name="Overmann J."/>
            <person name="Amann R."/>
            <person name="Jetten M.S.M."/>
            <person name="Mascher T."/>
            <person name="Medema M.H."/>
            <person name="Devos D.P."/>
            <person name="Kaster A.-K."/>
            <person name="Ovreas L."/>
            <person name="Rohde M."/>
            <person name="Galperin M.Y."/>
            <person name="Jogler C."/>
        </authorList>
    </citation>
    <scope>NUCLEOTIDE SEQUENCE [LARGE SCALE GENOMIC DNA]</scope>
    <source>
        <strain evidence="1 2">K23_9</strain>
    </source>
</reference>
<dbReference type="EC" id="1.3.3.4" evidence="1"/>
<accession>A0A517NR95</accession>
<keyword evidence="1" id="KW-0560">Oxidoreductase</keyword>
<keyword evidence="2" id="KW-1185">Reference proteome</keyword>
<gene>
    <name evidence="1" type="primary">hemY_3</name>
    <name evidence="1" type="ORF">K239x_15840</name>
</gene>
<dbReference type="SUPFAM" id="SSF51905">
    <property type="entry name" value="FAD/NAD(P)-binding domain"/>
    <property type="match status" value="1"/>
</dbReference>
<name>A0A517NR95_9BACT</name>
<evidence type="ECO:0000313" key="2">
    <source>
        <dbReference type="Proteomes" id="UP000319817"/>
    </source>
</evidence>
<dbReference type="PANTHER" id="PTHR42923:SF3">
    <property type="entry name" value="PROTOPORPHYRINOGEN OXIDASE"/>
    <property type="match status" value="1"/>
</dbReference>
<dbReference type="Pfam" id="PF13450">
    <property type="entry name" value="NAD_binding_8"/>
    <property type="match status" value="1"/>
</dbReference>
<dbReference type="PRINTS" id="PR00419">
    <property type="entry name" value="ADXRDTASE"/>
</dbReference>
<evidence type="ECO:0000313" key="1">
    <source>
        <dbReference type="EMBL" id="QDT09636.1"/>
    </source>
</evidence>